<keyword evidence="2" id="KW-1185">Reference proteome</keyword>
<dbReference type="GeneID" id="73334392"/>
<accession>A0A9Q8W8V8</accession>
<protein>
    <submittedName>
        <fullName evidence="1">Uncharacterized protein</fullName>
    </submittedName>
</protein>
<dbReference type="Proteomes" id="UP000830671">
    <property type="component" value="Chromosome 1"/>
</dbReference>
<gene>
    <name evidence="1" type="ORF">CLUP02_00331</name>
</gene>
<dbReference type="RefSeq" id="XP_049135339.1">
    <property type="nucleotide sequence ID" value="XM_049279382.1"/>
</dbReference>
<dbReference type="KEGG" id="clup:CLUP02_00331"/>
<dbReference type="EMBL" id="CP019471">
    <property type="protein sequence ID" value="UQC73685.1"/>
    <property type="molecule type" value="Genomic_DNA"/>
</dbReference>
<name>A0A9Q8W8V8_9PEZI</name>
<evidence type="ECO:0000313" key="1">
    <source>
        <dbReference type="EMBL" id="UQC73685.1"/>
    </source>
</evidence>
<proteinExistence type="predicted"/>
<sequence>MYVATSERSFFATDTRTLTAKRKDVYSAASVKIW</sequence>
<organism evidence="1 2">
    <name type="scientific">Colletotrichum lupini</name>
    <dbReference type="NCBI Taxonomy" id="145971"/>
    <lineage>
        <taxon>Eukaryota</taxon>
        <taxon>Fungi</taxon>
        <taxon>Dikarya</taxon>
        <taxon>Ascomycota</taxon>
        <taxon>Pezizomycotina</taxon>
        <taxon>Sordariomycetes</taxon>
        <taxon>Hypocreomycetidae</taxon>
        <taxon>Glomerellales</taxon>
        <taxon>Glomerellaceae</taxon>
        <taxon>Colletotrichum</taxon>
        <taxon>Colletotrichum acutatum species complex</taxon>
    </lineage>
</organism>
<reference evidence="1" key="1">
    <citation type="journal article" date="2021" name="Mol. Plant Microbe Interact.">
        <title>Complete Genome Sequence of the Plant-Pathogenic Fungus Colletotrichum lupini.</title>
        <authorList>
            <person name="Baroncelli R."/>
            <person name="Pensec F."/>
            <person name="Da Lio D."/>
            <person name="Boufleur T."/>
            <person name="Vicente I."/>
            <person name="Sarrocco S."/>
            <person name="Picot A."/>
            <person name="Baraldi E."/>
            <person name="Sukno S."/>
            <person name="Thon M."/>
            <person name="Le Floch G."/>
        </authorList>
    </citation>
    <scope>NUCLEOTIDE SEQUENCE</scope>
    <source>
        <strain evidence="1">IMI 504893</strain>
    </source>
</reference>
<evidence type="ECO:0000313" key="2">
    <source>
        <dbReference type="Proteomes" id="UP000830671"/>
    </source>
</evidence>
<dbReference type="AlphaFoldDB" id="A0A9Q8W8V8"/>